<keyword evidence="8" id="KW-1185">Reference proteome</keyword>
<dbReference type="GO" id="GO:0007219">
    <property type="term" value="P:Notch signaling pathway"/>
    <property type="evidence" value="ECO:0007669"/>
    <property type="project" value="TreeGrafter"/>
</dbReference>
<dbReference type="GO" id="GO:0000027">
    <property type="term" value="P:ribosomal large subunit assembly"/>
    <property type="evidence" value="ECO:0007669"/>
    <property type="project" value="TreeGrafter"/>
</dbReference>
<dbReference type="Proteomes" id="UP000326759">
    <property type="component" value="Unassembled WGS sequence"/>
</dbReference>
<keyword evidence="3" id="KW-0677">Repeat</keyword>
<dbReference type="InterPro" id="IPR020472">
    <property type="entry name" value="WD40_PAC1"/>
</dbReference>
<comment type="caution">
    <text evidence="7">The sequence shown here is derived from an EMBL/GenBank/DDBJ whole genome shotgun (WGS) entry which is preliminary data.</text>
</comment>
<gene>
    <name evidence="7" type="primary">nle1</name>
    <name evidence="7" type="ORF">Anas_03121</name>
</gene>
<feature type="repeat" description="WD" evidence="5">
    <location>
        <begin position="200"/>
        <end position="240"/>
    </location>
</feature>
<keyword evidence="2 5" id="KW-0853">WD repeat</keyword>
<name>A0A5N5T298_9CRUS</name>
<evidence type="ECO:0000259" key="6">
    <source>
        <dbReference type="Pfam" id="PF12894"/>
    </source>
</evidence>
<dbReference type="InterPro" id="IPR019775">
    <property type="entry name" value="WD40_repeat_CS"/>
</dbReference>
<evidence type="ECO:0000313" key="8">
    <source>
        <dbReference type="Proteomes" id="UP000326759"/>
    </source>
</evidence>
<dbReference type="PROSITE" id="PS00678">
    <property type="entry name" value="WD_REPEATS_1"/>
    <property type="match status" value="2"/>
</dbReference>
<feature type="repeat" description="WD" evidence="5">
    <location>
        <begin position="347"/>
        <end position="388"/>
    </location>
</feature>
<evidence type="ECO:0000256" key="4">
    <source>
        <dbReference type="ARBA" id="ARBA00023242"/>
    </source>
</evidence>
<proteinExistence type="predicted"/>
<feature type="repeat" description="WD" evidence="5">
    <location>
        <begin position="152"/>
        <end position="191"/>
    </location>
</feature>
<dbReference type="PRINTS" id="PR00320">
    <property type="entry name" value="GPROTEINBRPT"/>
</dbReference>
<dbReference type="Pfam" id="PF12894">
    <property type="entry name" value="ANAPC4_WD40"/>
    <property type="match status" value="1"/>
</dbReference>
<dbReference type="OrthoDB" id="10267436at2759"/>
<organism evidence="7 8">
    <name type="scientific">Armadillidium nasatum</name>
    <dbReference type="NCBI Taxonomy" id="96803"/>
    <lineage>
        <taxon>Eukaryota</taxon>
        <taxon>Metazoa</taxon>
        <taxon>Ecdysozoa</taxon>
        <taxon>Arthropoda</taxon>
        <taxon>Crustacea</taxon>
        <taxon>Multicrustacea</taxon>
        <taxon>Malacostraca</taxon>
        <taxon>Eumalacostraca</taxon>
        <taxon>Peracarida</taxon>
        <taxon>Isopoda</taxon>
        <taxon>Oniscidea</taxon>
        <taxon>Crinocheta</taxon>
        <taxon>Armadillidiidae</taxon>
        <taxon>Armadillidium</taxon>
    </lineage>
</organism>
<dbReference type="InterPro" id="IPR036322">
    <property type="entry name" value="WD40_repeat_dom_sf"/>
</dbReference>
<feature type="repeat" description="WD" evidence="5">
    <location>
        <begin position="305"/>
        <end position="346"/>
    </location>
</feature>
<sequence length="409" mass="45945">MEKILNTFLNETEPTPYNFFIDEQEVKSNLESAIDRLTLSEEKVLKILYQPQAVFKVRAVTRCSSSLQGHAREVLHASFSPDGQHLASGSGDTTVRFWDIKTETPHLVCKGHKLQVLVTSWSPDGERLATACAAGRVIIWNPSTGKQLGKTMMNHNKWVMALSWEPLHLTEDGLSIRLASGSKDGDVRIWNTILGTSVVLSNHTKCVTSLRWGGDGLIYSASEDRTIKVWRASDGVLCRTLEGHAHWVNTLALNTDYEDRKEKALKRYKEALRMAGEQERLVSGSDDFTLFLWEPSKSKKPLERMTGHQQLVNDVKFSPDTRLVASASFDKSIRLWNGLTGKFISTLRGHVSAVYQLCWSADSRLLLSGSKDSTLKVWNIANKKLEIELPGHADEVLHYGEDDELEIKL</sequence>
<reference evidence="7 8" key="1">
    <citation type="journal article" date="2019" name="PLoS Biol.">
        <title>Sex chromosomes control vertical transmission of feminizing Wolbachia symbionts in an isopod.</title>
        <authorList>
            <person name="Becking T."/>
            <person name="Chebbi M.A."/>
            <person name="Giraud I."/>
            <person name="Moumen B."/>
            <person name="Laverre T."/>
            <person name="Caubet Y."/>
            <person name="Peccoud J."/>
            <person name="Gilbert C."/>
            <person name="Cordaux R."/>
        </authorList>
    </citation>
    <scope>NUCLEOTIDE SEQUENCE [LARGE SCALE GENOMIC DNA]</scope>
    <source>
        <strain evidence="7">ANa2</strain>
        <tissue evidence="7">Whole body excluding digestive tract and cuticle</tissue>
    </source>
</reference>
<comment type="subcellular location">
    <subcellularLocation>
        <location evidence="1">Nucleus</location>
        <location evidence="1">Nucleolus</location>
    </subcellularLocation>
</comment>
<dbReference type="SMART" id="SM00320">
    <property type="entry name" value="WD40"/>
    <property type="match status" value="7"/>
</dbReference>
<dbReference type="AlphaFoldDB" id="A0A5N5T298"/>
<feature type="repeat" description="WD" evidence="5">
    <location>
        <begin position="109"/>
        <end position="150"/>
    </location>
</feature>
<feature type="repeat" description="WD" evidence="5">
    <location>
        <begin position="67"/>
        <end position="108"/>
    </location>
</feature>
<feature type="non-terminal residue" evidence="7">
    <location>
        <position position="409"/>
    </location>
</feature>
<feature type="domain" description="Anaphase-promoting complex subunit 4-like WD40" evidence="6">
    <location>
        <begin position="111"/>
        <end position="165"/>
    </location>
</feature>
<dbReference type="PANTHER" id="PTHR19848">
    <property type="entry name" value="WD40 REPEAT PROTEIN"/>
    <property type="match status" value="1"/>
</dbReference>
<evidence type="ECO:0000256" key="1">
    <source>
        <dbReference type="ARBA" id="ARBA00004604"/>
    </source>
</evidence>
<dbReference type="SUPFAM" id="SSF50978">
    <property type="entry name" value="WD40 repeat-like"/>
    <property type="match status" value="1"/>
</dbReference>
<evidence type="ECO:0000313" key="7">
    <source>
        <dbReference type="EMBL" id="KAB7499050.1"/>
    </source>
</evidence>
<dbReference type="Pfam" id="PF00400">
    <property type="entry name" value="WD40"/>
    <property type="match status" value="5"/>
</dbReference>
<dbReference type="PROSITE" id="PS50082">
    <property type="entry name" value="WD_REPEATS_2"/>
    <property type="match status" value="6"/>
</dbReference>
<dbReference type="InterPro" id="IPR015943">
    <property type="entry name" value="WD40/YVTN_repeat-like_dom_sf"/>
</dbReference>
<dbReference type="GO" id="GO:0005730">
    <property type="term" value="C:nucleolus"/>
    <property type="evidence" value="ECO:0007669"/>
    <property type="project" value="UniProtKB-SubCell"/>
</dbReference>
<dbReference type="EMBL" id="SEYY01018721">
    <property type="protein sequence ID" value="KAB7499050.1"/>
    <property type="molecule type" value="Genomic_DNA"/>
</dbReference>
<keyword evidence="4" id="KW-0539">Nucleus</keyword>
<evidence type="ECO:0000256" key="3">
    <source>
        <dbReference type="ARBA" id="ARBA00022737"/>
    </source>
</evidence>
<evidence type="ECO:0000256" key="5">
    <source>
        <dbReference type="PROSITE-ProRule" id="PRU00221"/>
    </source>
</evidence>
<evidence type="ECO:0000256" key="2">
    <source>
        <dbReference type="ARBA" id="ARBA00022574"/>
    </source>
</evidence>
<accession>A0A5N5T298</accession>
<dbReference type="Gene3D" id="2.130.10.10">
    <property type="entry name" value="YVTN repeat-like/Quinoprotein amine dehydrogenase"/>
    <property type="match status" value="1"/>
</dbReference>
<dbReference type="InterPro" id="IPR024977">
    <property type="entry name" value="Apc4-like_WD40_dom"/>
</dbReference>
<protein>
    <submittedName>
        <fullName evidence="7">Notchless-like protein 1</fullName>
    </submittedName>
</protein>
<dbReference type="CDD" id="cd00200">
    <property type="entry name" value="WD40"/>
    <property type="match status" value="1"/>
</dbReference>
<dbReference type="PROSITE" id="PS50294">
    <property type="entry name" value="WD_REPEATS_REGION"/>
    <property type="match status" value="4"/>
</dbReference>
<dbReference type="PANTHER" id="PTHR19848:SF0">
    <property type="entry name" value="NOTCHLESS PROTEIN HOMOLOG 1"/>
    <property type="match status" value="1"/>
</dbReference>
<dbReference type="InterPro" id="IPR001680">
    <property type="entry name" value="WD40_rpt"/>
</dbReference>